<dbReference type="PATRIC" id="fig|56107.3.peg.2262"/>
<dbReference type="Pfam" id="PF02627">
    <property type="entry name" value="CMD"/>
    <property type="match status" value="1"/>
</dbReference>
<dbReference type="OrthoDB" id="9806086at2"/>
<dbReference type="InterPro" id="IPR004675">
    <property type="entry name" value="AhpD_core"/>
</dbReference>
<dbReference type="Gene3D" id="1.20.1290.10">
    <property type="entry name" value="AhpD-like"/>
    <property type="match status" value="1"/>
</dbReference>
<dbReference type="STRING" id="56107.Cylst_2040"/>
<name>K9WVP5_9NOST</name>
<dbReference type="NCBIfam" id="TIGR00778">
    <property type="entry name" value="ahpD_dom"/>
    <property type="match status" value="1"/>
</dbReference>
<dbReference type="HOGENOM" id="CLU_082760_5_2_3"/>
<sequence length="130" mass="14591">MTKLIEYEEASDEVRAVYDDIRATRQTEYINNFWKSIANHPPTLRRTWETLKEVMASPGEIDPLMRELIYIAVSVTNGCDYCIASHTAAARAKGMSDTMLGELLAIAATANMTNRLANGYQIPVDEVFKT</sequence>
<dbReference type="AlphaFoldDB" id="K9WVP5"/>
<dbReference type="eggNOG" id="COG2128">
    <property type="taxonomic scope" value="Bacteria"/>
</dbReference>
<dbReference type="RefSeq" id="WP_015207538.1">
    <property type="nucleotide sequence ID" value="NC_019757.1"/>
</dbReference>
<protein>
    <submittedName>
        <fullName evidence="2">Alkylhydroperoxidase AhpD family core domain protein</fullName>
    </submittedName>
</protein>
<reference evidence="2 3" key="1">
    <citation type="submission" date="2012-06" db="EMBL/GenBank/DDBJ databases">
        <title>Finished chromosome of genome of Cylindrospermum stagnale PCC 7417.</title>
        <authorList>
            <consortium name="US DOE Joint Genome Institute"/>
            <person name="Gugger M."/>
            <person name="Coursin T."/>
            <person name="Rippka R."/>
            <person name="Tandeau De Marsac N."/>
            <person name="Huntemann M."/>
            <person name="Wei C.-L."/>
            <person name="Han J."/>
            <person name="Detter J.C."/>
            <person name="Han C."/>
            <person name="Tapia R."/>
            <person name="Chen A."/>
            <person name="Kyrpides N."/>
            <person name="Mavromatis K."/>
            <person name="Markowitz V."/>
            <person name="Szeto E."/>
            <person name="Ivanova N."/>
            <person name="Pagani I."/>
            <person name="Pati A."/>
            <person name="Goodwin L."/>
            <person name="Nordberg H.P."/>
            <person name="Cantor M.N."/>
            <person name="Hua S.X."/>
            <person name="Woyke T."/>
            <person name="Kerfeld C.A."/>
        </authorList>
    </citation>
    <scope>NUCLEOTIDE SEQUENCE [LARGE SCALE GENOMIC DNA]</scope>
    <source>
        <strain evidence="2 3">PCC 7417</strain>
    </source>
</reference>
<dbReference type="SUPFAM" id="SSF69118">
    <property type="entry name" value="AhpD-like"/>
    <property type="match status" value="1"/>
</dbReference>
<gene>
    <name evidence="2" type="ORF">Cylst_2040</name>
</gene>
<dbReference type="Proteomes" id="UP000010475">
    <property type="component" value="Chromosome"/>
</dbReference>
<accession>K9WVP5</accession>
<dbReference type="GO" id="GO:0051920">
    <property type="term" value="F:peroxiredoxin activity"/>
    <property type="evidence" value="ECO:0007669"/>
    <property type="project" value="InterPro"/>
</dbReference>
<dbReference type="KEGG" id="csg:Cylst_2040"/>
<keyword evidence="3" id="KW-1185">Reference proteome</keyword>
<evidence type="ECO:0000313" key="3">
    <source>
        <dbReference type="Proteomes" id="UP000010475"/>
    </source>
</evidence>
<dbReference type="PANTHER" id="PTHR35446">
    <property type="entry name" value="SI:CH211-175M2.5"/>
    <property type="match status" value="1"/>
</dbReference>
<evidence type="ECO:0000313" key="2">
    <source>
        <dbReference type="EMBL" id="AFZ24283.1"/>
    </source>
</evidence>
<dbReference type="InterPro" id="IPR003779">
    <property type="entry name" value="CMD-like"/>
</dbReference>
<organism evidence="2 3">
    <name type="scientific">Cylindrospermum stagnale PCC 7417</name>
    <dbReference type="NCBI Taxonomy" id="56107"/>
    <lineage>
        <taxon>Bacteria</taxon>
        <taxon>Bacillati</taxon>
        <taxon>Cyanobacteriota</taxon>
        <taxon>Cyanophyceae</taxon>
        <taxon>Nostocales</taxon>
        <taxon>Nostocaceae</taxon>
        <taxon>Cylindrospermum</taxon>
    </lineage>
</organism>
<dbReference type="EMBL" id="CP003642">
    <property type="protein sequence ID" value="AFZ24283.1"/>
    <property type="molecule type" value="Genomic_DNA"/>
</dbReference>
<proteinExistence type="predicted"/>
<dbReference type="InterPro" id="IPR029032">
    <property type="entry name" value="AhpD-like"/>
</dbReference>
<feature type="domain" description="Carboxymuconolactone decarboxylase-like" evidence="1">
    <location>
        <begin position="42"/>
        <end position="120"/>
    </location>
</feature>
<dbReference type="PANTHER" id="PTHR35446:SF2">
    <property type="entry name" value="CARBOXYMUCONOLACTONE DECARBOXYLASE-LIKE DOMAIN-CONTAINING PROTEIN"/>
    <property type="match status" value="1"/>
</dbReference>
<evidence type="ECO:0000259" key="1">
    <source>
        <dbReference type="Pfam" id="PF02627"/>
    </source>
</evidence>
<keyword evidence="2" id="KW-0560">Oxidoreductase</keyword>
<keyword evidence="2" id="KW-0575">Peroxidase</keyword>